<dbReference type="InterPro" id="IPR000566">
    <property type="entry name" value="Lipocln_cytosolic_FA-bd_dom"/>
</dbReference>
<dbReference type="InterPro" id="IPR022271">
    <property type="entry name" value="Lipocalin_ApoD"/>
</dbReference>
<evidence type="ECO:0000256" key="1">
    <source>
        <dbReference type="ARBA" id="ARBA00006889"/>
    </source>
</evidence>
<dbReference type="EMBL" id="CP093442">
    <property type="protein sequence ID" value="UOF00595.1"/>
    <property type="molecule type" value="Genomic_DNA"/>
</dbReference>
<sequence>MKLLIVLFLFLAAFSLEAKPLETVMYVDLARYQGTWHEIASIPQFFQRKCVKDTTAEYTVLSREEIRVLNSCTTEKDERIVAEGRGKVVEPKTNAKLKVTFANFKDKYIYLLAGNYWIIKLDDDYQIAVVGHPTRKYGWILSRTPGIPDDTLADLTRFLEDRDYDTCDFFTTPQEGGLTEKRKLCDIGK</sequence>
<feature type="signal peptide" evidence="2">
    <location>
        <begin position="1"/>
        <end position="18"/>
    </location>
</feature>
<dbReference type="PIRSF" id="PIRSF036893">
    <property type="entry name" value="Lipocalin_ApoD"/>
    <property type="match status" value="1"/>
</dbReference>
<gene>
    <name evidence="4" type="ORF">MNR06_12895</name>
</gene>
<reference evidence="4" key="1">
    <citation type="submission" date="2022-03" db="EMBL/GenBank/DDBJ databases">
        <title>Genome Identification and Characterization of new species Bdellovibrio reynosense LBG001 sp. nov. from a Mexico soil sample.</title>
        <authorList>
            <person name="Camilli A."/>
            <person name="Ajao Y."/>
            <person name="Guo X."/>
        </authorList>
    </citation>
    <scope>NUCLEOTIDE SEQUENCE</scope>
    <source>
        <strain evidence="4">LBG001</strain>
    </source>
</reference>
<accession>A0ABY4CEG2</accession>
<protein>
    <submittedName>
        <fullName evidence="4">Lipocalin family protein</fullName>
    </submittedName>
</protein>
<dbReference type="PROSITE" id="PS00213">
    <property type="entry name" value="LIPOCALIN"/>
    <property type="match status" value="1"/>
</dbReference>
<proteinExistence type="inferred from homology"/>
<dbReference type="InterPro" id="IPR012674">
    <property type="entry name" value="Calycin"/>
</dbReference>
<feature type="domain" description="Lipocalin/cytosolic fatty-acid binding" evidence="3">
    <location>
        <begin position="27"/>
        <end position="174"/>
    </location>
</feature>
<dbReference type="InterPro" id="IPR002446">
    <property type="entry name" value="Lipocalin_bac"/>
</dbReference>
<dbReference type="PANTHER" id="PTHR10612:SF34">
    <property type="entry name" value="APOLIPOPROTEIN D"/>
    <property type="match status" value="1"/>
</dbReference>
<name>A0ABY4CEG2_9BACT</name>
<evidence type="ECO:0000313" key="5">
    <source>
        <dbReference type="Proteomes" id="UP000830116"/>
    </source>
</evidence>
<dbReference type="PANTHER" id="PTHR10612">
    <property type="entry name" value="APOLIPOPROTEIN D"/>
    <property type="match status" value="1"/>
</dbReference>
<dbReference type="Pfam" id="PF08212">
    <property type="entry name" value="Lipocalin_2"/>
    <property type="match status" value="1"/>
</dbReference>
<comment type="similarity">
    <text evidence="1 2">Belongs to the calycin superfamily. Lipocalin family.</text>
</comment>
<dbReference type="Gene3D" id="2.40.128.20">
    <property type="match status" value="1"/>
</dbReference>
<organism evidence="4 5">
    <name type="scientific">Bdellovibrio reynosensis</name>
    <dbReference type="NCBI Taxonomy" id="2835041"/>
    <lineage>
        <taxon>Bacteria</taxon>
        <taxon>Pseudomonadati</taxon>
        <taxon>Bdellovibrionota</taxon>
        <taxon>Bdellovibrionia</taxon>
        <taxon>Bdellovibrionales</taxon>
        <taxon>Pseudobdellovibrionaceae</taxon>
        <taxon>Bdellovibrio</taxon>
    </lineage>
</organism>
<evidence type="ECO:0000256" key="2">
    <source>
        <dbReference type="PIRNR" id="PIRNR036893"/>
    </source>
</evidence>
<keyword evidence="5" id="KW-1185">Reference proteome</keyword>
<dbReference type="InterPro" id="IPR022272">
    <property type="entry name" value="Lipocalin_CS"/>
</dbReference>
<keyword evidence="2" id="KW-0732">Signal</keyword>
<dbReference type="InterPro" id="IPR047202">
    <property type="entry name" value="Lipocalin_Blc-like_dom"/>
</dbReference>
<feature type="chain" id="PRO_5045016689" evidence="2">
    <location>
        <begin position="19"/>
        <end position="189"/>
    </location>
</feature>
<dbReference type="CDD" id="cd19438">
    <property type="entry name" value="lipocalin_Blc-like"/>
    <property type="match status" value="1"/>
</dbReference>
<dbReference type="SUPFAM" id="SSF50814">
    <property type="entry name" value="Lipocalins"/>
    <property type="match status" value="1"/>
</dbReference>
<dbReference type="RefSeq" id="WP_243536704.1">
    <property type="nucleotide sequence ID" value="NZ_CP093442.1"/>
</dbReference>
<dbReference type="Proteomes" id="UP000830116">
    <property type="component" value="Chromosome"/>
</dbReference>
<evidence type="ECO:0000313" key="4">
    <source>
        <dbReference type="EMBL" id="UOF00595.1"/>
    </source>
</evidence>
<dbReference type="PRINTS" id="PR01171">
    <property type="entry name" value="BCTLIPOCALIN"/>
</dbReference>
<evidence type="ECO:0000259" key="3">
    <source>
        <dbReference type="Pfam" id="PF08212"/>
    </source>
</evidence>